<accession>A0A5C5ZYS6</accession>
<keyword evidence="1" id="KW-0812">Transmembrane</keyword>
<comment type="caution">
    <text evidence="2">The sequence shown here is derived from an EMBL/GenBank/DDBJ whole genome shotgun (WGS) entry which is preliminary data.</text>
</comment>
<reference evidence="2 3" key="1">
    <citation type="submission" date="2019-02" db="EMBL/GenBank/DDBJ databases">
        <title>Deep-cultivation of Planctomycetes and their phenomic and genomic characterization uncovers novel biology.</title>
        <authorList>
            <person name="Wiegand S."/>
            <person name="Jogler M."/>
            <person name="Boedeker C."/>
            <person name="Pinto D."/>
            <person name="Vollmers J."/>
            <person name="Rivas-Marin E."/>
            <person name="Kohn T."/>
            <person name="Peeters S.H."/>
            <person name="Heuer A."/>
            <person name="Rast P."/>
            <person name="Oberbeckmann S."/>
            <person name="Bunk B."/>
            <person name="Jeske O."/>
            <person name="Meyerdierks A."/>
            <person name="Storesund J.E."/>
            <person name="Kallscheuer N."/>
            <person name="Luecker S."/>
            <person name="Lage O.M."/>
            <person name="Pohl T."/>
            <person name="Merkel B.J."/>
            <person name="Hornburger P."/>
            <person name="Mueller R.-W."/>
            <person name="Bruemmer F."/>
            <person name="Labrenz M."/>
            <person name="Spormann A.M."/>
            <person name="Op Den Camp H."/>
            <person name="Overmann J."/>
            <person name="Amann R."/>
            <person name="Jetten M.S.M."/>
            <person name="Mascher T."/>
            <person name="Medema M.H."/>
            <person name="Devos D.P."/>
            <person name="Kaster A.-K."/>
            <person name="Ovreas L."/>
            <person name="Rohde M."/>
            <person name="Galperin M.Y."/>
            <person name="Jogler C."/>
        </authorList>
    </citation>
    <scope>NUCLEOTIDE SEQUENCE [LARGE SCALE GENOMIC DNA]</scope>
    <source>
        <strain evidence="2 3">Pla100</strain>
    </source>
</reference>
<dbReference type="Proteomes" id="UP000316213">
    <property type="component" value="Unassembled WGS sequence"/>
</dbReference>
<proteinExistence type="predicted"/>
<keyword evidence="3" id="KW-1185">Reference proteome</keyword>
<dbReference type="EMBL" id="SJPM01000012">
    <property type="protein sequence ID" value="TWT92205.1"/>
    <property type="molecule type" value="Genomic_DNA"/>
</dbReference>
<feature type="transmembrane region" description="Helical" evidence="1">
    <location>
        <begin position="12"/>
        <end position="36"/>
    </location>
</feature>
<feature type="transmembrane region" description="Helical" evidence="1">
    <location>
        <begin position="125"/>
        <end position="145"/>
    </location>
</feature>
<evidence type="ECO:0000256" key="1">
    <source>
        <dbReference type="SAM" id="Phobius"/>
    </source>
</evidence>
<evidence type="ECO:0000313" key="3">
    <source>
        <dbReference type="Proteomes" id="UP000316213"/>
    </source>
</evidence>
<organism evidence="2 3">
    <name type="scientific">Neorhodopirellula pilleata</name>
    <dbReference type="NCBI Taxonomy" id="2714738"/>
    <lineage>
        <taxon>Bacteria</taxon>
        <taxon>Pseudomonadati</taxon>
        <taxon>Planctomycetota</taxon>
        <taxon>Planctomycetia</taxon>
        <taxon>Pirellulales</taxon>
        <taxon>Pirellulaceae</taxon>
        <taxon>Neorhodopirellula</taxon>
    </lineage>
</organism>
<evidence type="ECO:0000313" key="2">
    <source>
        <dbReference type="EMBL" id="TWT92205.1"/>
    </source>
</evidence>
<sequence length="242" mass="27681">MPERWADMGGVDWPASVWQCISAISIFSFGLIAYQIVDGFENVRKAREPTEAAKRIAIQCGIWISSIPFLFVILTVRTGVLDRYWMPLLPLVLVSLAESLLRPSASEVSRSPPALLATAPHRPPFAIAATCFLLILELSFSVVLVRDFLTFNARRWQQYEAWLDEGYIPHDIDGGRDMNAWFRSLEDVDTQMRPGGTKAWWTSFAKVAMSIGPRPGWRETGRLRWYAWIDQQEHEILLLEKR</sequence>
<dbReference type="AlphaFoldDB" id="A0A5C5ZYS6"/>
<feature type="transmembrane region" description="Helical" evidence="1">
    <location>
        <begin position="56"/>
        <end position="76"/>
    </location>
</feature>
<keyword evidence="1" id="KW-0472">Membrane</keyword>
<gene>
    <name evidence="2" type="ORF">Pla100_47420</name>
</gene>
<keyword evidence="1" id="KW-1133">Transmembrane helix</keyword>
<name>A0A5C5ZYS6_9BACT</name>
<protein>
    <submittedName>
        <fullName evidence="2">Uncharacterized protein</fullName>
    </submittedName>
</protein>